<dbReference type="Pfam" id="PF11575">
    <property type="entry name" value="FhuF_C"/>
    <property type="match status" value="1"/>
</dbReference>
<dbReference type="RefSeq" id="WP_322854831.1">
    <property type="nucleotide sequence ID" value="NZ_JAYDCJ010000003.1"/>
</dbReference>
<reference evidence="3 4" key="1">
    <citation type="submission" date="2023-12" db="EMBL/GenBank/DDBJ databases">
        <title>Marinobacter qingdaonensis sp. nov., isolated from the intertidal sediment of Qingdao, PR China.</title>
        <authorList>
            <person name="Li Y."/>
        </authorList>
    </citation>
    <scope>NUCLEOTIDE SEQUENCE [LARGE SCALE GENOMIC DNA]</scope>
    <source>
        <strain evidence="3 4">ASW11-75</strain>
    </source>
</reference>
<dbReference type="Pfam" id="PF06276">
    <property type="entry name" value="FhuF"/>
    <property type="match status" value="1"/>
</dbReference>
<evidence type="ECO:0000313" key="3">
    <source>
        <dbReference type="EMBL" id="MEA1080325.1"/>
    </source>
</evidence>
<dbReference type="InterPro" id="IPR022770">
    <property type="entry name" value="IucA/IucC-like_C"/>
</dbReference>
<feature type="domain" description="Aerobactin siderophore biosynthesis IucA/IucC-like C-terminal" evidence="1">
    <location>
        <begin position="64"/>
        <end position="213"/>
    </location>
</feature>
<evidence type="ECO:0000259" key="2">
    <source>
        <dbReference type="Pfam" id="PF11575"/>
    </source>
</evidence>
<evidence type="ECO:0000259" key="1">
    <source>
        <dbReference type="Pfam" id="PF06276"/>
    </source>
</evidence>
<proteinExistence type="predicted"/>
<accession>A0ABU5NWZ1</accession>
<dbReference type="EMBL" id="JAYDCJ010000003">
    <property type="protein sequence ID" value="MEA1080325.1"/>
    <property type="molecule type" value="Genomic_DNA"/>
</dbReference>
<feature type="domain" description="Ferric siderophore reductase C-terminal" evidence="2">
    <location>
        <begin position="229"/>
        <end position="250"/>
    </location>
</feature>
<name>A0ABU5NWZ1_9GAMM</name>
<evidence type="ECO:0000313" key="4">
    <source>
        <dbReference type="Proteomes" id="UP001305746"/>
    </source>
</evidence>
<comment type="caution">
    <text evidence="3">The sequence shown here is derived from an EMBL/GenBank/DDBJ whole genome shotgun (WGS) entry which is preliminary data.</text>
</comment>
<dbReference type="Proteomes" id="UP001305746">
    <property type="component" value="Unassembled WGS sequence"/>
</dbReference>
<organism evidence="3 4">
    <name type="scientific">Marinobacter qingdaonensis</name>
    <dbReference type="NCBI Taxonomy" id="3108486"/>
    <lineage>
        <taxon>Bacteria</taxon>
        <taxon>Pseudomonadati</taxon>
        <taxon>Pseudomonadota</taxon>
        <taxon>Gammaproteobacteria</taxon>
        <taxon>Pseudomonadales</taxon>
        <taxon>Marinobacteraceae</taxon>
        <taxon>Marinobacter</taxon>
    </lineage>
</organism>
<sequence length="260" mass="29100">MPIALDPGQRAELAEHCLLQPATACDPAWSLPAVDLLDPDSCRALLDRLGPVIGSPNRYITASLLAKRLAFLTTGLALYGMSVLDRGLDLALANWRLDYRHQDGLWRSQMPLLDQRASTPQPGAREAWRASVVQTLFAEGLAPLWQSLHQSARVPLPVLWENTAVRVYSLYEKRLTAERHPARQAQIQADFHWLVAQAPAAVFGASHNPLQRFFRPRQPATARPGTRIRKTCCFYYRATDPETYCGTCPLPHARCKRQTA</sequence>
<protein>
    <submittedName>
        <fullName evidence="3">IucA/IucC family C-terminal-domain containing protein</fullName>
    </submittedName>
</protein>
<gene>
    <name evidence="3" type="ORF">U5822_06570</name>
</gene>
<dbReference type="InterPro" id="IPR024726">
    <property type="entry name" value="FhuF_C"/>
</dbReference>
<keyword evidence="4" id="KW-1185">Reference proteome</keyword>